<evidence type="ECO:0000256" key="1">
    <source>
        <dbReference type="ARBA" id="ARBA00018672"/>
    </source>
</evidence>
<dbReference type="GO" id="GO:0006355">
    <property type="term" value="P:regulation of DNA-templated transcription"/>
    <property type="evidence" value="ECO:0007669"/>
    <property type="project" value="InterPro"/>
</dbReference>
<dbReference type="Gene3D" id="6.10.250.690">
    <property type="match status" value="1"/>
</dbReference>
<dbReference type="GO" id="GO:0000156">
    <property type="term" value="F:phosphorelay response regulator activity"/>
    <property type="evidence" value="ECO:0007669"/>
    <property type="project" value="TreeGrafter"/>
</dbReference>
<dbReference type="RefSeq" id="WP_073278772.1">
    <property type="nucleotide sequence ID" value="NZ_FRAC01000023.1"/>
</dbReference>
<dbReference type="InterPro" id="IPR011006">
    <property type="entry name" value="CheY-like_superfamily"/>
</dbReference>
<accession>A0A1M6XYK6</accession>
<comment type="function">
    <text evidence="7">May play the central regulatory role in sporulation. It may be an element of the effector pathway responsible for the activation of sporulation genes in response to nutritional stress. Spo0A may act in concert with spo0H (a sigma factor) to control the expression of some genes that are critical to the sporulation process.</text>
</comment>
<dbReference type="SUPFAM" id="SSF52172">
    <property type="entry name" value="CheY-like"/>
    <property type="match status" value="1"/>
</dbReference>
<dbReference type="EMBL" id="FRAC01000023">
    <property type="protein sequence ID" value="SHL10959.1"/>
    <property type="molecule type" value="Genomic_DNA"/>
</dbReference>
<evidence type="ECO:0000256" key="7">
    <source>
        <dbReference type="ARBA" id="ARBA00024867"/>
    </source>
</evidence>
<evidence type="ECO:0000256" key="2">
    <source>
        <dbReference type="ARBA" id="ARBA00022553"/>
    </source>
</evidence>
<keyword evidence="5 9" id="KW-0238">DNA-binding</keyword>
<dbReference type="STRING" id="1121322.SAMN02745136_04117"/>
<dbReference type="SMART" id="SM00862">
    <property type="entry name" value="Trans_reg_C"/>
    <property type="match status" value="1"/>
</dbReference>
<keyword evidence="6" id="KW-0804">Transcription</keyword>
<evidence type="ECO:0000256" key="8">
    <source>
        <dbReference type="PROSITE-ProRule" id="PRU00169"/>
    </source>
</evidence>
<evidence type="ECO:0000256" key="5">
    <source>
        <dbReference type="ARBA" id="ARBA00023125"/>
    </source>
</evidence>
<dbReference type="InterPro" id="IPR039420">
    <property type="entry name" value="WalR-like"/>
</dbReference>
<reference evidence="12 13" key="1">
    <citation type="submission" date="2016-11" db="EMBL/GenBank/DDBJ databases">
        <authorList>
            <person name="Jaros S."/>
            <person name="Januszkiewicz K."/>
            <person name="Wedrychowicz H."/>
        </authorList>
    </citation>
    <scope>NUCLEOTIDE SEQUENCE [LARGE SCALE GENOMIC DNA]</scope>
    <source>
        <strain evidence="12 13">DSM 15929</strain>
    </source>
</reference>
<evidence type="ECO:0000313" key="12">
    <source>
        <dbReference type="EMBL" id="SHL10959.1"/>
    </source>
</evidence>
<evidence type="ECO:0000259" key="10">
    <source>
        <dbReference type="PROSITE" id="PS50110"/>
    </source>
</evidence>
<dbReference type="GO" id="GO:0000976">
    <property type="term" value="F:transcription cis-regulatory region binding"/>
    <property type="evidence" value="ECO:0007669"/>
    <property type="project" value="TreeGrafter"/>
</dbReference>
<evidence type="ECO:0000256" key="9">
    <source>
        <dbReference type="PROSITE-ProRule" id="PRU01091"/>
    </source>
</evidence>
<dbReference type="GO" id="GO:0005829">
    <property type="term" value="C:cytosol"/>
    <property type="evidence" value="ECO:0007669"/>
    <property type="project" value="TreeGrafter"/>
</dbReference>
<dbReference type="PROSITE" id="PS51755">
    <property type="entry name" value="OMPR_PHOB"/>
    <property type="match status" value="1"/>
</dbReference>
<dbReference type="Gene3D" id="3.40.50.2300">
    <property type="match status" value="1"/>
</dbReference>
<organism evidence="12 13">
    <name type="scientific">Anaerocolumna jejuensis DSM 15929</name>
    <dbReference type="NCBI Taxonomy" id="1121322"/>
    <lineage>
        <taxon>Bacteria</taxon>
        <taxon>Bacillati</taxon>
        <taxon>Bacillota</taxon>
        <taxon>Clostridia</taxon>
        <taxon>Lachnospirales</taxon>
        <taxon>Lachnospiraceae</taxon>
        <taxon>Anaerocolumna</taxon>
    </lineage>
</organism>
<dbReference type="SMART" id="SM00448">
    <property type="entry name" value="REC"/>
    <property type="match status" value="1"/>
</dbReference>
<dbReference type="FunFam" id="1.10.10.10:FF:000018">
    <property type="entry name" value="DNA-binding response regulator ResD"/>
    <property type="match status" value="1"/>
</dbReference>
<dbReference type="OrthoDB" id="9790442at2"/>
<evidence type="ECO:0000259" key="11">
    <source>
        <dbReference type="PROSITE" id="PS51755"/>
    </source>
</evidence>
<keyword evidence="13" id="KW-1185">Reference proteome</keyword>
<evidence type="ECO:0000256" key="4">
    <source>
        <dbReference type="ARBA" id="ARBA00023015"/>
    </source>
</evidence>
<feature type="domain" description="OmpR/PhoB-type" evidence="11">
    <location>
        <begin position="128"/>
        <end position="227"/>
    </location>
</feature>
<evidence type="ECO:0000313" key="13">
    <source>
        <dbReference type="Proteomes" id="UP000184386"/>
    </source>
</evidence>
<dbReference type="AlphaFoldDB" id="A0A1M6XYK6"/>
<dbReference type="PANTHER" id="PTHR48111">
    <property type="entry name" value="REGULATOR OF RPOS"/>
    <property type="match status" value="1"/>
</dbReference>
<dbReference type="Gene3D" id="1.10.10.10">
    <property type="entry name" value="Winged helix-like DNA-binding domain superfamily/Winged helix DNA-binding domain"/>
    <property type="match status" value="1"/>
</dbReference>
<dbReference type="InterPro" id="IPR036388">
    <property type="entry name" value="WH-like_DNA-bd_sf"/>
</dbReference>
<feature type="modified residue" description="4-aspartylphosphate" evidence="8">
    <location>
        <position position="54"/>
    </location>
</feature>
<name>A0A1M6XYK6_9FIRM</name>
<dbReference type="Proteomes" id="UP000184386">
    <property type="component" value="Unassembled WGS sequence"/>
</dbReference>
<dbReference type="CDD" id="cd00383">
    <property type="entry name" value="trans_reg_C"/>
    <property type="match status" value="1"/>
</dbReference>
<dbReference type="PROSITE" id="PS50110">
    <property type="entry name" value="RESPONSE_REGULATORY"/>
    <property type="match status" value="1"/>
</dbReference>
<gene>
    <name evidence="12" type="ORF">SAMN02745136_04117</name>
</gene>
<evidence type="ECO:0000256" key="6">
    <source>
        <dbReference type="ARBA" id="ARBA00023163"/>
    </source>
</evidence>
<dbReference type="InterPro" id="IPR001867">
    <property type="entry name" value="OmpR/PhoB-type_DNA-bd"/>
</dbReference>
<feature type="domain" description="Response regulatory" evidence="10">
    <location>
        <begin position="5"/>
        <end position="118"/>
    </location>
</feature>
<protein>
    <recommendedName>
        <fullName evidence="1">Stage 0 sporulation protein A homolog</fullName>
    </recommendedName>
</protein>
<dbReference type="InterPro" id="IPR001789">
    <property type="entry name" value="Sig_transdc_resp-reg_receiver"/>
</dbReference>
<keyword evidence="4" id="KW-0805">Transcription regulation</keyword>
<dbReference type="GO" id="GO:0032993">
    <property type="term" value="C:protein-DNA complex"/>
    <property type="evidence" value="ECO:0007669"/>
    <property type="project" value="TreeGrafter"/>
</dbReference>
<proteinExistence type="predicted"/>
<dbReference type="PANTHER" id="PTHR48111:SF1">
    <property type="entry name" value="TWO-COMPONENT RESPONSE REGULATOR ORR33"/>
    <property type="match status" value="1"/>
</dbReference>
<dbReference type="Pfam" id="PF00072">
    <property type="entry name" value="Response_reg"/>
    <property type="match status" value="1"/>
</dbReference>
<dbReference type="Pfam" id="PF00486">
    <property type="entry name" value="Trans_reg_C"/>
    <property type="match status" value="1"/>
</dbReference>
<keyword evidence="3" id="KW-0902">Two-component regulatory system</keyword>
<keyword evidence="2 8" id="KW-0597">Phosphoprotein</keyword>
<feature type="DNA-binding region" description="OmpR/PhoB-type" evidence="9">
    <location>
        <begin position="128"/>
        <end position="227"/>
    </location>
</feature>
<evidence type="ECO:0000256" key="3">
    <source>
        <dbReference type="ARBA" id="ARBA00023012"/>
    </source>
</evidence>
<sequence length="228" mass="26385">MQKKQILVIDDDTDLSYIISDMLEDYGYSVTCAEDSDTAFSLLTDHTYHIILMDINLPGMSGFEILRELRKVSKVPVLFASARTNESDRITGFDMGGDDYLPKPYSLKELLVRVNALIRRTYDYKEEEKVLQFGTVKVHTAARQVKKKEEIISLSLKEFDLLAFLLENKNTSLSKERLLSEVWGAFTEVEPSTLTVHIRWLREKLEDDPKNPQFIKTVWGYGYMLQTR</sequence>